<proteinExistence type="predicted"/>
<reference evidence="6" key="2">
    <citation type="submission" date="2020-09" db="EMBL/GenBank/DDBJ databases">
        <authorList>
            <person name="Sun Q."/>
            <person name="Zhou Y."/>
        </authorList>
    </citation>
    <scope>NUCLEOTIDE SEQUENCE</scope>
    <source>
        <strain evidence="6">CGMCC 1.15322</strain>
    </source>
</reference>
<keyword evidence="7" id="KW-1185">Reference proteome</keyword>
<reference evidence="6" key="1">
    <citation type="journal article" date="2014" name="Int. J. Syst. Evol. Microbiol.">
        <title>Complete genome sequence of Corynebacterium casei LMG S-19264T (=DSM 44701T), isolated from a smear-ripened cheese.</title>
        <authorList>
            <consortium name="US DOE Joint Genome Institute (JGI-PGF)"/>
            <person name="Walter F."/>
            <person name="Albersmeier A."/>
            <person name="Kalinowski J."/>
            <person name="Ruckert C."/>
        </authorList>
    </citation>
    <scope>NUCLEOTIDE SEQUENCE</scope>
    <source>
        <strain evidence="6">CGMCC 1.15322</strain>
    </source>
</reference>
<dbReference type="Pfam" id="PF02674">
    <property type="entry name" value="Colicin_V"/>
    <property type="match status" value="1"/>
</dbReference>
<evidence type="ECO:0000313" key="6">
    <source>
        <dbReference type="EMBL" id="GGA97866.1"/>
    </source>
</evidence>
<dbReference type="InterPro" id="IPR052719">
    <property type="entry name" value="CvpA-like"/>
</dbReference>
<evidence type="ECO:0000256" key="4">
    <source>
        <dbReference type="ARBA" id="ARBA00023136"/>
    </source>
</evidence>
<keyword evidence="4 5" id="KW-0472">Membrane</keyword>
<dbReference type="GO" id="GO:0016020">
    <property type="term" value="C:membrane"/>
    <property type="evidence" value="ECO:0007669"/>
    <property type="project" value="UniProtKB-SubCell"/>
</dbReference>
<comment type="caution">
    <text evidence="6">The sequence shown here is derived from an EMBL/GenBank/DDBJ whole genome shotgun (WGS) entry which is preliminary data.</text>
</comment>
<protein>
    <submittedName>
        <fullName evidence="6">Bacteriocin production protein</fullName>
    </submittedName>
</protein>
<dbReference type="InterPro" id="IPR003825">
    <property type="entry name" value="Colicin-V_CvpA"/>
</dbReference>
<comment type="subcellular location">
    <subcellularLocation>
        <location evidence="1">Membrane</location>
        <topology evidence="1">Multi-pass membrane protein</topology>
    </subcellularLocation>
</comment>
<evidence type="ECO:0000256" key="3">
    <source>
        <dbReference type="ARBA" id="ARBA00022989"/>
    </source>
</evidence>
<evidence type="ECO:0000256" key="2">
    <source>
        <dbReference type="ARBA" id="ARBA00022692"/>
    </source>
</evidence>
<evidence type="ECO:0000256" key="5">
    <source>
        <dbReference type="SAM" id="Phobius"/>
    </source>
</evidence>
<dbReference type="EMBL" id="BMIG01000005">
    <property type="protein sequence ID" value="GGA97866.1"/>
    <property type="molecule type" value="Genomic_DNA"/>
</dbReference>
<gene>
    <name evidence="6" type="ORF">GCM10011496_18680</name>
</gene>
<dbReference type="PANTHER" id="PTHR36926">
    <property type="entry name" value="COLICIN V PRODUCTION PROTEIN"/>
    <property type="match status" value="1"/>
</dbReference>
<keyword evidence="2 5" id="KW-0812">Transmembrane</keyword>
<dbReference type="Proteomes" id="UP000620596">
    <property type="component" value="Unassembled WGS sequence"/>
</dbReference>
<accession>A0A916SHK4</accession>
<dbReference type="AlphaFoldDB" id="A0A916SHK4"/>
<dbReference type="GO" id="GO:0009403">
    <property type="term" value="P:toxin biosynthetic process"/>
    <property type="evidence" value="ECO:0007669"/>
    <property type="project" value="InterPro"/>
</dbReference>
<sequence>MAVVDLAFLGVLALSLLIGAWRGLVYEVLSVLGWALSFYLAQWVAPEVALLLPLQSASEPVRYAAAFVLVFIGAVFAAGLVAVLIKKLVDAIGLRPVDRTLGAAFGLVRGVILLLAVTVVINMTAFKSAVWWQESRGAEVLTVALKGLKPVLPEQFGKYLD</sequence>
<evidence type="ECO:0000256" key="1">
    <source>
        <dbReference type="ARBA" id="ARBA00004141"/>
    </source>
</evidence>
<feature type="transmembrane region" description="Helical" evidence="5">
    <location>
        <begin position="32"/>
        <end position="52"/>
    </location>
</feature>
<name>A0A916SHK4_9BURK</name>
<feature type="transmembrane region" description="Helical" evidence="5">
    <location>
        <begin position="105"/>
        <end position="126"/>
    </location>
</feature>
<evidence type="ECO:0000313" key="7">
    <source>
        <dbReference type="Proteomes" id="UP000620596"/>
    </source>
</evidence>
<keyword evidence="3 5" id="KW-1133">Transmembrane helix</keyword>
<feature type="transmembrane region" description="Helical" evidence="5">
    <location>
        <begin position="64"/>
        <end position="85"/>
    </location>
</feature>
<dbReference type="PANTHER" id="PTHR36926:SF1">
    <property type="entry name" value="COLICIN V PRODUCTION PROTEIN"/>
    <property type="match status" value="1"/>
</dbReference>
<dbReference type="RefSeq" id="WP_188708121.1">
    <property type="nucleotide sequence ID" value="NZ_BMIG01000005.1"/>
</dbReference>
<organism evidence="6 7">
    <name type="scientific">Polaromonas eurypsychrophila</name>
    <dbReference type="NCBI Taxonomy" id="1614635"/>
    <lineage>
        <taxon>Bacteria</taxon>
        <taxon>Pseudomonadati</taxon>
        <taxon>Pseudomonadota</taxon>
        <taxon>Betaproteobacteria</taxon>
        <taxon>Burkholderiales</taxon>
        <taxon>Comamonadaceae</taxon>
        <taxon>Polaromonas</taxon>
    </lineage>
</organism>